<reference evidence="1 2" key="1">
    <citation type="submission" date="2019-03" db="EMBL/GenBank/DDBJ databases">
        <title>Paraburkholderia sp. 4M-K11, isolated from subtropical forest soil.</title>
        <authorList>
            <person name="Gao Z.-H."/>
            <person name="Qiu L.-H."/>
        </authorList>
    </citation>
    <scope>NUCLEOTIDE SEQUENCE [LARGE SCALE GENOMIC DNA]</scope>
    <source>
        <strain evidence="1 2">4M-K11</strain>
    </source>
</reference>
<dbReference type="InterPro" id="IPR036388">
    <property type="entry name" value="WH-like_DNA-bd_sf"/>
</dbReference>
<dbReference type="AlphaFoldDB" id="A0A4R5MD66"/>
<evidence type="ECO:0000313" key="2">
    <source>
        <dbReference type="Proteomes" id="UP000295722"/>
    </source>
</evidence>
<dbReference type="Gene3D" id="1.10.10.10">
    <property type="entry name" value="Winged helix-like DNA-binding domain superfamily/Winged helix DNA-binding domain"/>
    <property type="match status" value="1"/>
</dbReference>
<sequence>MTTTDSLSRFHTFMAVYESCRASALSSALQMTPMAARALGLICAFPGMTLHELSCILGGSQGQIIGAAFDLHHLGYIERIEERNDEGRRVLQPIRERMLGFDGYHRLVSNLAAEAGIAEQLEALLPRFQDVLLKALEELQGDAQSVQFQAQRRILARVA</sequence>
<organism evidence="1 2">
    <name type="scientific">Paraburkholderia silviterrae</name>
    <dbReference type="NCBI Taxonomy" id="2528715"/>
    <lineage>
        <taxon>Bacteria</taxon>
        <taxon>Pseudomonadati</taxon>
        <taxon>Pseudomonadota</taxon>
        <taxon>Betaproteobacteria</taxon>
        <taxon>Burkholderiales</taxon>
        <taxon>Burkholderiaceae</taxon>
        <taxon>Paraburkholderia</taxon>
    </lineage>
</organism>
<comment type="caution">
    <text evidence="1">The sequence shown here is derived from an EMBL/GenBank/DDBJ whole genome shotgun (WGS) entry which is preliminary data.</text>
</comment>
<keyword evidence="2" id="KW-1185">Reference proteome</keyword>
<proteinExistence type="predicted"/>
<name>A0A4R5MD66_9BURK</name>
<gene>
    <name evidence="1" type="ORF">EYW47_08985</name>
</gene>
<dbReference type="RefSeq" id="WP_133194511.1">
    <property type="nucleotide sequence ID" value="NZ_JBHUCW010000006.1"/>
</dbReference>
<dbReference type="InterPro" id="IPR036390">
    <property type="entry name" value="WH_DNA-bd_sf"/>
</dbReference>
<dbReference type="OrthoDB" id="9130957at2"/>
<accession>A0A4R5MD66</accession>
<dbReference type="EMBL" id="SMRP01000003">
    <property type="protein sequence ID" value="TDG24674.1"/>
    <property type="molecule type" value="Genomic_DNA"/>
</dbReference>
<evidence type="ECO:0000313" key="1">
    <source>
        <dbReference type="EMBL" id="TDG24674.1"/>
    </source>
</evidence>
<dbReference type="Proteomes" id="UP000295722">
    <property type="component" value="Unassembled WGS sequence"/>
</dbReference>
<protein>
    <submittedName>
        <fullName evidence="1">MarR family transcriptional regulator</fullName>
    </submittedName>
</protein>
<dbReference type="SUPFAM" id="SSF46785">
    <property type="entry name" value="Winged helix' DNA-binding domain"/>
    <property type="match status" value="1"/>
</dbReference>